<dbReference type="Pfam" id="PF14685">
    <property type="entry name" value="PDZ_Tricorn"/>
    <property type="match status" value="1"/>
</dbReference>
<dbReference type="SUPFAM" id="SSF50156">
    <property type="entry name" value="PDZ domain-like"/>
    <property type="match status" value="1"/>
</dbReference>
<dbReference type="Gene3D" id="3.30.750.44">
    <property type="match status" value="1"/>
</dbReference>
<dbReference type="InterPro" id="IPR012393">
    <property type="entry name" value="Tricorn_protease"/>
</dbReference>
<evidence type="ECO:0000259" key="8">
    <source>
        <dbReference type="Pfam" id="PF14685"/>
    </source>
</evidence>
<dbReference type="Gene3D" id="2.30.42.10">
    <property type="match status" value="1"/>
</dbReference>
<feature type="non-terminal residue" evidence="9">
    <location>
        <position position="307"/>
    </location>
</feature>
<feature type="domain" description="Tricorn protease PDZ" evidence="8">
    <location>
        <begin position="202"/>
        <end position="282"/>
    </location>
</feature>
<dbReference type="PANTHER" id="PTHR43253">
    <property type="entry name" value="TRICORN PROTEASE HOMOLOG 2-RELATED"/>
    <property type="match status" value="1"/>
</dbReference>
<evidence type="ECO:0000259" key="7">
    <source>
        <dbReference type="Pfam" id="PF14684"/>
    </source>
</evidence>
<dbReference type="Gene3D" id="2.130.10.10">
    <property type="entry name" value="YVTN repeat-like/Quinoprotein amine dehydrogenase"/>
    <property type="match status" value="1"/>
</dbReference>
<keyword evidence="5" id="KW-0378">Hydrolase</keyword>
<protein>
    <submittedName>
        <fullName evidence="9">Peptidase S41</fullName>
    </submittedName>
</protein>
<evidence type="ECO:0000256" key="1">
    <source>
        <dbReference type="ARBA" id="ARBA00004496"/>
    </source>
</evidence>
<keyword evidence="3" id="KW-0963">Cytoplasm</keyword>
<proteinExistence type="inferred from homology"/>
<accession>T1AFQ2</accession>
<dbReference type="GO" id="GO:0006508">
    <property type="term" value="P:proteolysis"/>
    <property type="evidence" value="ECO:0007669"/>
    <property type="project" value="UniProtKB-KW"/>
</dbReference>
<sequence length="307" mass="33465">MVNIDFNGLIKRAVQVPVPAANIMQVAEAKGVVYYATMPVPVLGGAIPGEMPELRAYDLAKRKALTLAQGVGGGFALSADGSTLLYNLHGKWVLRPATFSPAAKAKPLNTSHMQMQVVPRAEWAEIFNEAWRNVRDYFVNPELIKAKWAAIGDRYRALLPLVQTREDLNFIMANMIGSLGESHMYIFGGDMGWKSPPQPTAGLGAEFALNARAGRYYLKRIYHGDNTVPGYYAPLAQPGLKVKQGDYVLAINGKPLTASINPYELLQGTLGQTIALSIASTPDGTPWTILVKPVVNSGKLHLLHWIN</sequence>
<keyword evidence="6" id="KW-0720">Serine protease</keyword>
<dbReference type="InterPro" id="IPR029045">
    <property type="entry name" value="ClpP/crotonase-like_dom_sf"/>
</dbReference>
<reference evidence="9" key="2">
    <citation type="journal article" date="2014" name="ISME J.">
        <title>Microbial stratification in low pH oxic and suboxic macroscopic growths along an acid mine drainage.</title>
        <authorList>
            <person name="Mendez-Garcia C."/>
            <person name="Mesa V."/>
            <person name="Sprenger R.R."/>
            <person name="Richter M."/>
            <person name="Diez M.S."/>
            <person name="Solano J."/>
            <person name="Bargiela R."/>
            <person name="Golyshina O.V."/>
            <person name="Manteca A."/>
            <person name="Ramos J.L."/>
            <person name="Gallego J.R."/>
            <person name="Llorente I."/>
            <person name="Martins Dos Santos V.A."/>
            <person name="Jensen O.N."/>
            <person name="Pelaez A.I."/>
            <person name="Sanchez J."/>
            <person name="Ferrer M."/>
        </authorList>
    </citation>
    <scope>NUCLEOTIDE SEQUENCE</scope>
</reference>
<reference evidence="9" key="1">
    <citation type="submission" date="2013-08" db="EMBL/GenBank/DDBJ databases">
        <authorList>
            <person name="Mendez C."/>
            <person name="Richter M."/>
            <person name="Ferrer M."/>
            <person name="Sanchez J."/>
        </authorList>
    </citation>
    <scope>NUCLEOTIDE SEQUENCE</scope>
</reference>
<dbReference type="EMBL" id="AUZY01006069">
    <property type="protein sequence ID" value="EQD55448.1"/>
    <property type="molecule type" value="Genomic_DNA"/>
</dbReference>
<name>T1AFQ2_9ZZZZ</name>
<keyword evidence="4" id="KW-0645">Protease</keyword>
<dbReference type="GO" id="GO:0008236">
    <property type="term" value="F:serine-type peptidase activity"/>
    <property type="evidence" value="ECO:0007669"/>
    <property type="project" value="UniProtKB-KW"/>
</dbReference>
<dbReference type="InterPro" id="IPR036034">
    <property type="entry name" value="PDZ_sf"/>
</dbReference>
<comment type="subcellular location">
    <subcellularLocation>
        <location evidence="1">Cytoplasm</location>
    </subcellularLocation>
</comment>
<dbReference type="Pfam" id="PF14684">
    <property type="entry name" value="Tricorn_C1"/>
    <property type="match status" value="1"/>
</dbReference>
<dbReference type="PANTHER" id="PTHR43253:SF1">
    <property type="entry name" value="TRICORN PROTEASE HOMOLOG 2-RELATED"/>
    <property type="match status" value="1"/>
</dbReference>
<comment type="similarity">
    <text evidence="2">Belongs to the peptidase S41B family.</text>
</comment>
<dbReference type="InterPro" id="IPR029414">
    <property type="entry name" value="Tricorn_PDZ"/>
</dbReference>
<evidence type="ECO:0000256" key="3">
    <source>
        <dbReference type="ARBA" id="ARBA00022490"/>
    </source>
</evidence>
<evidence type="ECO:0000256" key="2">
    <source>
        <dbReference type="ARBA" id="ARBA00008524"/>
    </source>
</evidence>
<dbReference type="SUPFAM" id="SSF52096">
    <property type="entry name" value="ClpP/crotonase"/>
    <property type="match status" value="1"/>
</dbReference>
<dbReference type="InterPro" id="IPR015943">
    <property type="entry name" value="WD40/YVTN_repeat-like_dom_sf"/>
</dbReference>
<organism evidence="9">
    <name type="scientific">mine drainage metagenome</name>
    <dbReference type="NCBI Taxonomy" id="410659"/>
    <lineage>
        <taxon>unclassified sequences</taxon>
        <taxon>metagenomes</taxon>
        <taxon>ecological metagenomes</taxon>
    </lineage>
</organism>
<evidence type="ECO:0000313" key="9">
    <source>
        <dbReference type="EMBL" id="EQD55448.1"/>
    </source>
</evidence>
<dbReference type="AlphaFoldDB" id="T1AFQ2"/>
<feature type="domain" description="Tricorn protease C1" evidence="7">
    <location>
        <begin position="119"/>
        <end position="177"/>
    </location>
</feature>
<evidence type="ECO:0000256" key="4">
    <source>
        <dbReference type="ARBA" id="ARBA00022670"/>
    </source>
</evidence>
<comment type="caution">
    <text evidence="9">The sequence shown here is derived from an EMBL/GenBank/DDBJ whole genome shotgun (WGS) entry which is preliminary data.</text>
</comment>
<dbReference type="GO" id="GO:0005737">
    <property type="term" value="C:cytoplasm"/>
    <property type="evidence" value="ECO:0007669"/>
    <property type="project" value="UniProtKB-SubCell"/>
</dbReference>
<dbReference type="InterPro" id="IPR028204">
    <property type="entry name" value="Tricorn_C1"/>
</dbReference>
<evidence type="ECO:0000256" key="5">
    <source>
        <dbReference type="ARBA" id="ARBA00022801"/>
    </source>
</evidence>
<evidence type="ECO:0000256" key="6">
    <source>
        <dbReference type="ARBA" id="ARBA00022825"/>
    </source>
</evidence>
<gene>
    <name evidence="9" type="ORF">B1B_09223</name>
</gene>